<evidence type="ECO:0000313" key="3">
    <source>
        <dbReference type="Proteomes" id="UP000460718"/>
    </source>
</evidence>
<keyword evidence="1" id="KW-0732">Signal</keyword>
<sequence length="52" mass="6198">MRSWACWTRRLCWHCWGWTDWTAPPLRLKHLSAFSSMPCMWCVISLDDGKSP</sequence>
<dbReference type="Proteomes" id="UP000460718">
    <property type="component" value="Unassembled WGS sequence"/>
</dbReference>
<feature type="signal peptide" evidence="1">
    <location>
        <begin position="1"/>
        <end position="17"/>
    </location>
</feature>
<dbReference type="AlphaFoldDB" id="A0A6A3JKJ4"/>
<reference evidence="2 3" key="1">
    <citation type="submission" date="2018-09" db="EMBL/GenBank/DDBJ databases">
        <title>Genomic investigation of the strawberry pathogen Phytophthora fragariae indicates pathogenicity is determined by transcriptional variation in three key races.</title>
        <authorList>
            <person name="Adams T.M."/>
            <person name="Armitage A.D."/>
            <person name="Sobczyk M.K."/>
            <person name="Bates H.J."/>
            <person name="Dunwell J.M."/>
            <person name="Nellist C.F."/>
            <person name="Harrison R.J."/>
        </authorList>
    </citation>
    <scope>NUCLEOTIDE SEQUENCE [LARGE SCALE GENOMIC DNA]</scope>
    <source>
        <strain evidence="2 3">SCRP245</strain>
    </source>
</reference>
<name>A0A6A3JKJ4_9STRA</name>
<feature type="chain" id="PRO_5025468957" evidence="1">
    <location>
        <begin position="18"/>
        <end position="52"/>
    </location>
</feature>
<comment type="caution">
    <text evidence="2">The sequence shown here is derived from an EMBL/GenBank/DDBJ whole genome shotgun (WGS) entry which is preliminary data.</text>
</comment>
<dbReference type="EMBL" id="QXFW01001208">
    <property type="protein sequence ID" value="KAE8994612.1"/>
    <property type="molecule type" value="Genomic_DNA"/>
</dbReference>
<organism evidence="2 3">
    <name type="scientific">Phytophthora fragariae</name>
    <dbReference type="NCBI Taxonomy" id="53985"/>
    <lineage>
        <taxon>Eukaryota</taxon>
        <taxon>Sar</taxon>
        <taxon>Stramenopiles</taxon>
        <taxon>Oomycota</taxon>
        <taxon>Peronosporomycetes</taxon>
        <taxon>Peronosporales</taxon>
        <taxon>Peronosporaceae</taxon>
        <taxon>Phytophthora</taxon>
    </lineage>
</organism>
<evidence type="ECO:0000313" key="2">
    <source>
        <dbReference type="EMBL" id="KAE8994612.1"/>
    </source>
</evidence>
<accession>A0A6A3JKJ4</accession>
<protein>
    <submittedName>
        <fullName evidence="2">Uncharacterized protein</fullName>
    </submittedName>
</protein>
<proteinExistence type="predicted"/>
<gene>
    <name evidence="2" type="ORF">PF011_g16666</name>
</gene>
<evidence type="ECO:0000256" key="1">
    <source>
        <dbReference type="SAM" id="SignalP"/>
    </source>
</evidence>